<dbReference type="InterPro" id="IPR036397">
    <property type="entry name" value="RNaseH_sf"/>
</dbReference>
<accession>A0A7J7LJP6</accession>
<evidence type="ECO:0000313" key="3">
    <source>
        <dbReference type="Proteomes" id="UP000541444"/>
    </source>
</evidence>
<dbReference type="GO" id="GO:0003676">
    <property type="term" value="F:nucleic acid binding"/>
    <property type="evidence" value="ECO:0007669"/>
    <property type="project" value="InterPro"/>
</dbReference>
<sequence length="136" mass="15808">MDLLQNRVVMGLFSELMKGELLLLARGEFILKTLLHELQAVMQGLIFVIDSGEKRVRIRCDSKFSVDIIHGISEPPWAARSIVRFIHKALQLMDEWWLEYTFRETNRAPDHISKLALPYVILTWMSTTLARSYCKS</sequence>
<organism evidence="2 3">
    <name type="scientific">Kingdonia uniflora</name>
    <dbReference type="NCBI Taxonomy" id="39325"/>
    <lineage>
        <taxon>Eukaryota</taxon>
        <taxon>Viridiplantae</taxon>
        <taxon>Streptophyta</taxon>
        <taxon>Embryophyta</taxon>
        <taxon>Tracheophyta</taxon>
        <taxon>Spermatophyta</taxon>
        <taxon>Magnoliopsida</taxon>
        <taxon>Ranunculales</taxon>
        <taxon>Circaeasteraceae</taxon>
        <taxon>Kingdonia</taxon>
    </lineage>
</organism>
<name>A0A7J7LJP6_9MAGN</name>
<dbReference type="GO" id="GO:0004523">
    <property type="term" value="F:RNA-DNA hybrid ribonuclease activity"/>
    <property type="evidence" value="ECO:0007669"/>
    <property type="project" value="InterPro"/>
</dbReference>
<gene>
    <name evidence="2" type="ORF">GIB67_033283</name>
</gene>
<dbReference type="Proteomes" id="UP000541444">
    <property type="component" value="Unassembled WGS sequence"/>
</dbReference>
<dbReference type="EMBL" id="JACGCM010002227">
    <property type="protein sequence ID" value="KAF6142895.1"/>
    <property type="molecule type" value="Genomic_DNA"/>
</dbReference>
<reference evidence="2 3" key="1">
    <citation type="journal article" date="2020" name="IScience">
        <title>Genome Sequencing of the Endangered Kingdonia uniflora (Circaeasteraceae, Ranunculales) Reveals Potential Mechanisms of Evolutionary Specialization.</title>
        <authorList>
            <person name="Sun Y."/>
            <person name="Deng T."/>
            <person name="Zhang A."/>
            <person name="Moore M.J."/>
            <person name="Landis J.B."/>
            <person name="Lin N."/>
            <person name="Zhang H."/>
            <person name="Zhang X."/>
            <person name="Huang J."/>
            <person name="Zhang X."/>
            <person name="Sun H."/>
            <person name="Wang H."/>
        </authorList>
    </citation>
    <scope>NUCLEOTIDE SEQUENCE [LARGE SCALE GENOMIC DNA]</scope>
    <source>
        <strain evidence="2">TB1705</strain>
        <tissue evidence="2">Leaf</tissue>
    </source>
</reference>
<proteinExistence type="predicted"/>
<protein>
    <recommendedName>
        <fullName evidence="1">RNase H type-1 domain-containing protein</fullName>
    </recommendedName>
</protein>
<dbReference type="Pfam" id="PF13456">
    <property type="entry name" value="RVT_3"/>
    <property type="match status" value="1"/>
</dbReference>
<dbReference type="OrthoDB" id="1166192at2759"/>
<comment type="caution">
    <text evidence="2">The sequence shown here is derived from an EMBL/GenBank/DDBJ whole genome shotgun (WGS) entry which is preliminary data.</text>
</comment>
<dbReference type="AlphaFoldDB" id="A0A7J7LJP6"/>
<keyword evidence="3" id="KW-1185">Reference proteome</keyword>
<dbReference type="Gene3D" id="3.30.420.10">
    <property type="entry name" value="Ribonuclease H-like superfamily/Ribonuclease H"/>
    <property type="match status" value="1"/>
</dbReference>
<dbReference type="InterPro" id="IPR002156">
    <property type="entry name" value="RNaseH_domain"/>
</dbReference>
<evidence type="ECO:0000259" key="1">
    <source>
        <dbReference type="Pfam" id="PF13456"/>
    </source>
</evidence>
<dbReference type="SUPFAM" id="SSF53098">
    <property type="entry name" value="Ribonuclease H-like"/>
    <property type="match status" value="1"/>
</dbReference>
<dbReference type="InterPro" id="IPR012337">
    <property type="entry name" value="RNaseH-like_sf"/>
</dbReference>
<feature type="domain" description="RNase H type-1" evidence="1">
    <location>
        <begin position="36"/>
        <end position="114"/>
    </location>
</feature>
<evidence type="ECO:0000313" key="2">
    <source>
        <dbReference type="EMBL" id="KAF6142895.1"/>
    </source>
</evidence>